<dbReference type="PROSITE" id="PS50011">
    <property type="entry name" value="PROTEIN_KINASE_DOM"/>
    <property type="match status" value="1"/>
</dbReference>
<feature type="compositionally biased region" description="Polar residues" evidence="8">
    <location>
        <begin position="416"/>
        <end position="425"/>
    </location>
</feature>
<dbReference type="SUPFAM" id="SSF56112">
    <property type="entry name" value="Protein kinase-like (PK-like)"/>
    <property type="match status" value="1"/>
</dbReference>
<organism evidence="10 11">
    <name type="scientific">Scophthalmus maximus</name>
    <name type="common">Turbot</name>
    <name type="synonym">Psetta maxima</name>
    <dbReference type="NCBI Taxonomy" id="52904"/>
    <lineage>
        <taxon>Eukaryota</taxon>
        <taxon>Metazoa</taxon>
        <taxon>Chordata</taxon>
        <taxon>Craniata</taxon>
        <taxon>Vertebrata</taxon>
        <taxon>Euteleostomi</taxon>
        <taxon>Actinopterygii</taxon>
        <taxon>Neopterygii</taxon>
        <taxon>Teleostei</taxon>
        <taxon>Neoteleostei</taxon>
        <taxon>Acanthomorphata</taxon>
        <taxon>Carangaria</taxon>
        <taxon>Pleuronectiformes</taxon>
        <taxon>Pleuronectoidei</taxon>
        <taxon>Scophthalmidae</taxon>
        <taxon>Scophthalmus</taxon>
    </lineage>
</organism>
<dbReference type="InterPro" id="IPR017441">
    <property type="entry name" value="Protein_kinase_ATP_BS"/>
</dbReference>
<dbReference type="PROSITE" id="PS00108">
    <property type="entry name" value="PROTEIN_KINASE_ST"/>
    <property type="match status" value="1"/>
</dbReference>
<dbReference type="InterPro" id="IPR000719">
    <property type="entry name" value="Prot_kinase_dom"/>
</dbReference>
<proteinExistence type="inferred from homology"/>
<feature type="region of interest" description="Disordered" evidence="8">
    <location>
        <begin position="328"/>
        <end position="461"/>
    </location>
</feature>
<comment type="caution">
    <text evidence="10">The sequence shown here is derived from an EMBL/GenBank/DDBJ whole genome shotgun (WGS) entry which is preliminary data.</text>
</comment>
<dbReference type="FunFam" id="1.10.510.10:FF:000135">
    <property type="entry name" value="Putative myosin light chain kinase 3"/>
    <property type="match status" value="1"/>
</dbReference>
<name>A0A6A4TLC0_SCOMX</name>
<reference evidence="10 11" key="1">
    <citation type="submission" date="2019-06" db="EMBL/GenBank/DDBJ databases">
        <title>Draft genomes of female and male turbot (Scophthalmus maximus).</title>
        <authorList>
            <person name="Xu H."/>
            <person name="Xu X.-W."/>
            <person name="Shao C."/>
            <person name="Chen S."/>
        </authorList>
    </citation>
    <scope>NUCLEOTIDE SEQUENCE [LARGE SCALE GENOMIC DNA]</scope>
    <source>
        <strain evidence="10">Ysfricsl-2016a</strain>
        <tissue evidence="10">Blood</tissue>
    </source>
</reference>
<feature type="domain" description="Protein kinase" evidence="9">
    <location>
        <begin position="534"/>
        <end position="792"/>
    </location>
</feature>
<dbReference type="SMART" id="SM00220">
    <property type="entry name" value="S_TKc"/>
    <property type="match status" value="1"/>
</dbReference>
<protein>
    <recommendedName>
        <fullName evidence="9">Protein kinase domain-containing protein</fullName>
    </recommendedName>
</protein>
<feature type="region of interest" description="Disordered" evidence="8">
    <location>
        <begin position="816"/>
        <end position="844"/>
    </location>
</feature>
<feature type="compositionally biased region" description="Basic and acidic residues" evidence="8">
    <location>
        <begin position="445"/>
        <end position="461"/>
    </location>
</feature>
<dbReference type="Gene3D" id="3.30.200.20">
    <property type="entry name" value="Phosphorylase Kinase, domain 1"/>
    <property type="match status" value="1"/>
</dbReference>
<evidence type="ECO:0000256" key="4">
    <source>
        <dbReference type="ARBA" id="ARBA00022741"/>
    </source>
</evidence>
<dbReference type="InterPro" id="IPR008271">
    <property type="entry name" value="Ser/Thr_kinase_AS"/>
</dbReference>
<dbReference type="Pfam" id="PF00069">
    <property type="entry name" value="Pkinase"/>
    <property type="match status" value="1"/>
</dbReference>
<evidence type="ECO:0000259" key="9">
    <source>
        <dbReference type="PROSITE" id="PS50011"/>
    </source>
</evidence>
<keyword evidence="2" id="KW-0723">Serine/threonine-protein kinase</keyword>
<feature type="compositionally biased region" description="Acidic residues" evidence="8">
    <location>
        <begin position="369"/>
        <end position="383"/>
    </location>
</feature>
<feature type="compositionally biased region" description="Basic and acidic residues" evidence="8">
    <location>
        <begin position="348"/>
        <end position="368"/>
    </location>
</feature>
<dbReference type="AlphaFoldDB" id="A0A6A4TLC0"/>
<dbReference type="EMBL" id="VEVO01000001">
    <property type="protein sequence ID" value="KAF0046893.1"/>
    <property type="molecule type" value="Genomic_DNA"/>
</dbReference>
<keyword evidence="3" id="KW-0808">Transferase</keyword>
<dbReference type="InterPro" id="IPR011009">
    <property type="entry name" value="Kinase-like_dom_sf"/>
</dbReference>
<evidence type="ECO:0000256" key="3">
    <source>
        <dbReference type="ARBA" id="ARBA00022679"/>
    </source>
</evidence>
<feature type="region of interest" description="Disordered" evidence="8">
    <location>
        <begin position="222"/>
        <end position="254"/>
    </location>
</feature>
<dbReference type="PANTHER" id="PTHR24347">
    <property type="entry name" value="SERINE/THREONINE-PROTEIN KINASE"/>
    <property type="match status" value="1"/>
</dbReference>
<evidence type="ECO:0000256" key="8">
    <source>
        <dbReference type="SAM" id="MobiDB-lite"/>
    </source>
</evidence>
<gene>
    <name evidence="10" type="ORF">F2P81_000526</name>
</gene>
<feature type="compositionally biased region" description="Polar residues" evidence="8">
    <location>
        <begin position="816"/>
        <end position="825"/>
    </location>
</feature>
<dbReference type="GO" id="GO:0004674">
    <property type="term" value="F:protein serine/threonine kinase activity"/>
    <property type="evidence" value="ECO:0007669"/>
    <property type="project" value="UniProtKB-KW"/>
</dbReference>
<feature type="region of interest" description="Disordered" evidence="8">
    <location>
        <begin position="143"/>
        <end position="208"/>
    </location>
</feature>
<comment type="similarity">
    <text evidence="1">Belongs to the protein kinase superfamily. CAMK Ser/Thr protein kinase family.</text>
</comment>
<evidence type="ECO:0000313" key="10">
    <source>
        <dbReference type="EMBL" id="KAF0046893.1"/>
    </source>
</evidence>
<evidence type="ECO:0000256" key="7">
    <source>
        <dbReference type="PROSITE-ProRule" id="PRU10141"/>
    </source>
</evidence>
<evidence type="ECO:0000256" key="1">
    <source>
        <dbReference type="ARBA" id="ARBA00006692"/>
    </source>
</evidence>
<dbReference type="PROSITE" id="PS00107">
    <property type="entry name" value="PROTEIN_KINASE_ATP"/>
    <property type="match status" value="1"/>
</dbReference>
<evidence type="ECO:0000256" key="6">
    <source>
        <dbReference type="ARBA" id="ARBA00022840"/>
    </source>
</evidence>
<evidence type="ECO:0000313" key="11">
    <source>
        <dbReference type="Proteomes" id="UP000438429"/>
    </source>
</evidence>
<dbReference type="Proteomes" id="UP000438429">
    <property type="component" value="Unassembled WGS sequence"/>
</dbReference>
<keyword evidence="6 7" id="KW-0067">ATP-binding</keyword>
<feature type="binding site" evidence="7">
    <location>
        <position position="563"/>
    </location>
    <ligand>
        <name>ATP</name>
        <dbReference type="ChEBI" id="CHEBI:30616"/>
    </ligand>
</feature>
<keyword evidence="5" id="KW-0418">Kinase</keyword>
<evidence type="ECO:0000256" key="5">
    <source>
        <dbReference type="ARBA" id="ARBA00022777"/>
    </source>
</evidence>
<sequence length="844" mass="94840">MSALVMKTVGDDNGAGFDLIQNRIESLSSKMDKLINIQEKVLNRLDGMSQDIDGIEKDMENLKVDKEEIHLPMSQTQVVGREVKEICHEMSTIMSVVNQRSEQQAQKLEGMEKLVLSMQQVIGFIGETVKSSRIIELILKGPTARKGSKPKDSKGKQAIKGKTSTDTITKKLDKRTTSNKTGKGNQQITPACEPSTPQLSHKKKLHGPKHFLASRKCGKCIKDQKGKDGTEKPCLSPKSQKAQKRIKPPDTEDNISMKKQVLLLQEVQKLNRANTEKSDHQLTTGYLDLEAGVSPKDQQLNASGCNLVDYLREDSEAAESHEVVEALSEEEVGAEVPEGEAGVTGQEPKLDVKDAVKGDEEETLKVTEEKEEEEASAADEVAEAPELPAVHDNEKEPTAAASPDDHSPSEQDQKVEISSTTTKTFVTEEHFLLAEPTKSQALVVEEEKEKREDNDEDEHKLESEGWAVFRADGVEIQLNLKQRVERERKANDAAKEEDDDAERYLIDTIPPPGAPFNHRIVSAKPNQISNFYTINWQEVLGGGRFGQVHKCIENSSGLTLAAKVIKARGQKEKEVVKNEIQVMNNLDHANLIQLYAAYESRNDIILVLEYVGGGELFDRIIDENYTLMELDALVFIRQICEGLQHMHKMYILHLDLKPENILCVSRVTNKIKIIDFGLARIYKPREKLRVNFGTPEFLAPEVINYDFVSFNTDMWSLGVITYMLLSGLCPFLGDDDNQTLNNILACQWNFEEQEFIDTSEEAKDFISRLLIVNKSGVLDDVRALTGRGSGFIAAREQYQPLTMGREMPQHKRQFKVNTYEPSNDQQQRKEDITMSAKTRSKDYS</sequence>
<dbReference type="GO" id="GO:0005524">
    <property type="term" value="F:ATP binding"/>
    <property type="evidence" value="ECO:0007669"/>
    <property type="project" value="UniProtKB-UniRule"/>
</dbReference>
<accession>A0A6A4TLC0</accession>
<feature type="compositionally biased region" description="Basic and acidic residues" evidence="8">
    <location>
        <begin position="222"/>
        <end position="231"/>
    </location>
</feature>
<feature type="compositionally biased region" description="Basic and acidic residues" evidence="8">
    <location>
        <begin position="389"/>
        <end position="415"/>
    </location>
</feature>
<evidence type="ECO:0000256" key="2">
    <source>
        <dbReference type="ARBA" id="ARBA00022527"/>
    </source>
</evidence>
<dbReference type="FunFam" id="3.30.200.20:FF:000196">
    <property type="entry name" value="Myosin light chain kinase family, member 4"/>
    <property type="match status" value="1"/>
</dbReference>
<feature type="compositionally biased region" description="Polar residues" evidence="8">
    <location>
        <begin position="178"/>
        <end position="199"/>
    </location>
</feature>
<feature type="compositionally biased region" description="Low complexity" evidence="8">
    <location>
        <begin position="334"/>
        <end position="343"/>
    </location>
</feature>
<keyword evidence="4 7" id="KW-0547">Nucleotide-binding</keyword>
<dbReference type="Gene3D" id="1.10.510.10">
    <property type="entry name" value="Transferase(Phosphotransferase) domain 1"/>
    <property type="match status" value="1"/>
</dbReference>